<sequence length="178" mass="20244">MRANRRLALNKLPGELYGAFEGNIDRTKQQVPSSSDLALDILMWVHLAEKPLHVNELLESLALKIGDGYLNTDHFPSRQSRLDCCLGLVIVEEETSTVCLVHLSLQAYLHSRGEYCFKHGHEHTVKAYLTYLRLDLITASLVTNKNALLGDFPFLDYTACQWGYHMGDHVRGKIYRKS</sequence>
<gene>
    <name evidence="2" type="ORF">AOL_s00006g568</name>
</gene>
<protein>
    <recommendedName>
        <fullName evidence="1">GPI inositol-deacylase winged helix domain-containing protein</fullName>
    </recommendedName>
</protein>
<evidence type="ECO:0000259" key="1">
    <source>
        <dbReference type="Pfam" id="PF22939"/>
    </source>
</evidence>
<dbReference type="InterPro" id="IPR054471">
    <property type="entry name" value="GPIID_WHD"/>
</dbReference>
<dbReference type="Pfam" id="PF22939">
    <property type="entry name" value="WHD_GPIID"/>
    <property type="match status" value="1"/>
</dbReference>
<dbReference type="Proteomes" id="UP000008784">
    <property type="component" value="Unassembled WGS sequence"/>
</dbReference>
<dbReference type="GeneID" id="22889117"/>
<dbReference type="RefSeq" id="XP_011118179.1">
    <property type="nucleotide sequence ID" value="XM_011119877.1"/>
</dbReference>
<dbReference type="OrthoDB" id="1577640at2759"/>
<dbReference type="EMBL" id="ADOT01000014">
    <property type="protein sequence ID" value="EGX53190.1"/>
    <property type="molecule type" value="Genomic_DNA"/>
</dbReference>
<keyword evidence="3" id="KW-1185">Reference proteome</keyword>
<dbReference type="PANTHER" id="PTHR10039:SF15">
    <property type="entry name" value="NACHT DOMAIN-CONTAINING PROTEIN"/>
    <property type="match status" value="1"/>
</dbReference>
<dbReference type="AlphaFoldDB" id="G1X117"/>
<proteinExistence type="predicted"/>
<feature type="domain" description="GPI inositol-deacylase winged helix" evidence="1">
    <location>
        <begin position="35"/>
        <end position="112"/>
    </location>
</feature>
<evidence type="ECO:0000313" key="3">
    <source>
        <dbReference type="Proteomes" id="UP000008784"/>
    </source>
</evidence>
<dbReference type="STRING" id="756982.G1X117"/>
<evidence type="ECO:0000313" key="2">
    <source>
        <dbReference type="EMBL" id="EGX53190.1"/>
    </source>
</evidence>
<organism evidence="2 3">
    <name type="scientific">Arthrobotrys oligospora (strain ATCC 24927 / CBS 115.81 / DSM 1491)</name>
    <name type="common">Nematode-trapping fungus</name>
    <name type="synonym">Didymozoophaga oligospora</name>
    <dbReference type="NCBI Taxonomy" id="756982"/>
    <lineage>
        <taxon>Eukaryota</taxon>
        <taxon>Fungi</taxon>
        <taxon>Dikarya</taxon>
        <taxon>Ascomycota</taxon>
        <taxon>Pezizomycotina</taxon>
        <taxon>Orbiliomycetes</taxon>
        <taxon>Orbiliales</taxon>
        <taxon>Orbiliaceae</taxon>
        <taxon>Orbilia</taxon>
        <taxon>Orbilia oligospora</taxon>
    </lineage>
</organism>
<comment type="caution">
    <text evidence="2">The sequence shown here is derived from an EMBL/GenBank/DDBJ whole genome shotgun (WGS) entry which is preliminary data.</text>
</comment>
<name>G1X117_ARTOA</name>
<dbReference type="InParanoid" id="G1X117"/>
<dbReference type="eggNOG" id="KOG4177">
    <property type="taxonomic scope" value="Eukaryota"/>
</dbReference>
<accession>G1X117</accession>
<dbReference type="HOGENOM" id="CLU_1510227_0_0_1"/>
<dbReference type="PANTHER" id="PTHR10039">
    <property type="entry name" value="AMELOGENIN"/>
    <property type="match status" value="1"/>
</dbReference>
<reference evidence="2 3" key="1">
    <citation type="journal article" date="2011" name="PLoS Pathog.">
        <title>Genomic and proteomic analyses of the fungus Arthrobotrys oligospora provide insights into nematode-trap formation.</title>
        <authorList>
            <person name="Yang J."/>
            <person name="Wang L."/>
            <person name="Ji X."/>
            <person name="Feng Y."/>
            <person name="Li X."/>
            <person name="Zou C."/>
            <person name="Xu J."/>
            <person name="Ren Y."/>
            <person name="Mi Q."/>
            <person name="Wu J."/>
            <person name="Liu S."/>
            <person name="Liu Y."/>
            <person name="Huang X."/>
            <person name="Wang H."/>
            <person name="Niu X."/>
            <person name="Li J."/>
            <person name="Liang L."/>
            <person name="Luo Y."/>
            <person name="Ji K."/>
            <person name="Zhou W."/>
            <person name="Yu Z."/>
            <person name="Li G."/>
            <person name="Liu Y."/>
            <person name="Li L."/>
            <person name="Qiao M."/>
            <person name="Feng L."/>
            <person name="Zhang K.-Q."/>
        </authorList>
    </citation>
    <scope>NUCLEOTIDE SEQUENCE [LARGE SCALE GENOMIC DNA]</scope>
    <source>
        <strain evidence="3">ATCC 24927 / CBS 115.81 / DSM 1491</strain>
    </source>
</reference>